<gene>
    <name evidence="2" type="ORF">BDV36DRAFT_272361</name>
</gene>
<evidence type="ECO:0000313" key="2">
    <source>
        <dbReference type="EMBL" id="KAE8412116.1"/>
    </source>
</evidence>
<accession>A0ABQ6W7K4</accession>
<keyword evidence="1" id="KW-0732">Signal</keyword>
<feature type="chain" id="PRO_5046103951" description="Secreted protein" evidence="1">
    <location>
        <begin position="23"/>
        <end position="87"/>
    </location>
</feature>
<protein>
    <recommendedName>
        <fullName evidence="4">Secreted protein</fullName>
    </recommendedName>
</protein>
<sequence length="87" mass="9817">MLRGKAKLAVWWSFGSCCGTRAQRGDNPVVRTWNTPVIRHFRFVLATYPACPPIDVWTSSTASSCGRHCLDLPLYDPARCSLLFCFH</sequence>
<dbReference type="Proteomes" id="UP000325395">
    <property type="component" value="Unassembled WGS sequence"/>
</dbReference>
<proteinExistence type="predicted"/>
<evidence type="ECO:0000313" key="3">
    <source>
        <dbReference type="Proteomes" id="UP000325395"/>
    </source>
</evidence>
<keyword evidence="3" id="KW-1185">Reference proteome</keyword>
<organism evidence="2 3">
    <name type="scientific">Aspergillus pseudocaelatus</name>
    <dbReference type="NCBI Taxonomy" id="1825620"/>
    <lineage>
        <taxon>Eukaryota</taxon>
        <taxon>Fungi</taxon>
        <taxon>Dikarya</taxon>
        <taxon>Ascomycota</taxon>
        <taxon>Pezizomycotina</taxon>
        <taxon>Eurotiomycetes</taxon>
        <taxon>Eurotiomycetidae</taxon>
        <taxon>Eurotiales</taxon>
        <taxon>Aspergillaceae</taxon>
        <taxon>Aspergillus</taxon>
        <taxon>Aspergillus subgen. Circumdati</taxon>
    </lineage>
</organism>
<evidence type="ECO:0008006" key="4">
    <source>
        <dbReference type="Google" id="ProtNLM"/>
    </source>
</evidence>
<evidence type="ECO:0000256" key="1">
    <source>
        <dbReference type="SAM" id="SignalP"/>
    </source>
</evidence>
<dbReference type="EMBL" id="ML735846">
    <property type="protein sequence ID" value="KAE8412116.1"/>
    <property type="molecule type" value="Genomic_DNA"/>
</dbReference>
<reference evidence="2 3" key="1">
    <citation type="submission" date="2019-04" db="EMBL/GenBank/DDBJ databases">
        <authorList>
            <consortium name="DOE Joint Genome Institute"/>
            <person name="Mondo S."/>
            <person name="Kjaerbolling I."/>
            <person name="Vesth T."/>
            <person name="Frisvad J.C."/>
            <person name="Nybo J.L."/>
            <person name="Theobald S."/>
            <person name="Kildgaard S."/>
            <person name="Isbrandt T."/>
            <person name="Kuo A."/>
            <person name="Sato A."/>
            <person name="Lyhne E.K."/>
            <person name="Kogle M.E."/>
            <person name="Wiebenga A."/>
            <person name="Kun R.S."/>
            <person name="Lubbers R.J."/>
            <person name="Makela M.R."/>
            <person name="Barry K."/>
            <person name="Chovatia M."/>
            <person name="Clum A."/>
            <person name="Daum C."/>
            <person name="Haridas S."/>
            <person name="He G."/>
            <person name="LaButti K."/>
            <person name="Lipzen A."/>
            <person name="Riley R."/>
            <person name="Salamov A."/>
            <person name="Simmons B.A."/>
            <person name="Magnuson J.K."/>
            <person name="Henrissat B."/>
            <person name="Mortensen U.H."/>
            <person name="Larsen T.O."/>
            <person name="Devries R.P."/>
            <person name="Grigoriev I.V."/>
            <person name="Machida M."/>
            <person name="Baker S.E."/>
            <person name="Andersen M.R."/>
            <person name="Cantor M.N."/>
            <person name="Hua S.X."/>
        </authorList>
    </citation>
    <scope>NUCLEOTIDE SEQUENCE [LARGE SCALE GENOMIC DNA]</scope>
    <source>
        <strain evidence="2 3">CBS 117616</strain>
    </source>
</reference>
<feature type="signal peptide" evidence="1">
    <location>
        <begin position="1"/>
        <end position="22"/>
    </location>
</feature>
<name>A0ABQ6W7K4_9EURO</name>